<evidence type="ECO:0000313" key="1">
    <source>
        <dbReference type="EMBL" id="EDA5105084.1"/>
    </source>
</evidence>
<name>A0A625ZBY3_SALER</name>
<comment type="caution">
    <text evidence="1">The sequence shown here is derived from an EMBL/GenBank/DDBJ whole genome shotgun (WGS) entry which is preliminary data.</text>
</comment>
<dbReference type="EMBL" id="AALKIA010000016">
    <property type="protein sequence ID" value="EDA5105084.1"/>
    <property type="molecule type" value="Genomic_DNA"/>
</dbReference>
<protein>
    <submittedName>
        <fullName evidence="1">Hemolysin activation protein</fullName>
    </submittedName>
</protein>
<reference evidence="1" key="1">
    <citation type="submission" date="2019-10" db="EMBL/GenBank/DDBJ databases">
        <authorList>
            <consortium name="PulseNet: The National Subtyping Network for Foodborne Disease Surveillance"/>
            <person name="Tarr C.L."/>
            <person name="Trees E."/>
            <person name="Katz L.S."/>
            <person name="Carleton-Romer H.A."/>
            <person name="Stroika S."/>
            <person name="Kucerova Z."/>
            <person name="Roache K.F."/>
            <person name="Sabol A.L."/>
            <person name="Besser J."/>
            <person name="Gerner-Smidt P."/>
        </authorList>
    </citation>
    <scope>NUCLEOTIDE SEQUENCE</scope>
    <source>
        <strain evidence="1">PNUSAS103243</strain>
    </source>
</reference>
<sequence>MIMTGIFAEQTVEVVKSAIETADGAL</sequence>
<gene>
    <name evidence="1" type="ORF">F9M27_12810</name>
</gene>
<proteinExistence type="predicted"/>
<dbReference type="AlphaFoldDB" id="A0A625ZBY3"/>
<feature type="non-terminal residue" evidence="1">
    <location>
        <position position="26"/>
    </location>
</feature>
<organism evidence="1">
    <name type="scientific">Salmonella enterica</name>
    <name type="common">Salmonella choleraesuis</name>
    <dbReference type="NCBI Taxonomy" id="28901"/>
    <lineage>
        <taxon>Bacteria</taxon>
        <taxon>Pseudomonadati</taxon>
        <taxon>Pseudomonadota</taxon>
        <taxon>Gammaproteobacteria</taxon>
        <taxon>Enterobacterales</taxon>
        <taxon>Enterobacteriaceae</taxon>
        <taxon>Salmonella</taxon>
    </lineage>
</organism>
<dbReference type="SUPFAM" id="SSF58100">
    <property type="entry name" value="Bacterial hemolysins"/>
    <property type="match status" value="1"/>
</dbReference>
<accession>A0A625ZBY3</accession>